<evidence type="ECO:0000256" key="7">
    <source>
        <dbReference type="RuleBase" id="RU366074"/>
    </source>
</evidence>
<keyword evidence="7" id="KW-0444">Lipid biosynthesis</keyword>
<organism evidence="9 10">
    <name type="scientific">Cellulomonas shaoxiangyii</name>
    <dbReference type="NCBI Taxonomy" id="2566013"/>
    <lineage>
        <taxon>Bacteria</taxon>
        <taxon>Bacillati</taxon>
        <taxon>Actinomycetota</taxon>
        <taxon>Actinomycetes</taxon>
        <taxon>Micrococcales</taxon>
        <taxon>Cellulomonadaceae</taxon>
        <taxon>Cellulomonas</taxon>
    </lineage>
</organism>
<feature type="active site" description="Proton acceptor" evidence="5">
    <location>
        <position position="157"/>
    </location>
</feature>
<dbReference type="PANTHER" id="PTHR42760">
    <property type="entry name" value="SHORT-CHAIN DEHYDROGENASES/REDUCTASES FAMILY MEMBER"/>
    <property type="match status" value="1"/>
</dbReference>
<keyword evidence="7" id="KW-0443">Lipid metabolism</keyword>
<evidence type="ECO:0000256" key="6">
    <source>
        <dbReference type="PIRSR" id="PIRSR611284-2"/>
    </source>
</evidence>
<dbReference type="Pfam" id="PF13561">
    <property type="entry name" value="adh_short_C2"/>
    <property type="match status" value="1"/>
</dbReference>
<evidence type="ECO:0000259" key="8">
    <source>
        <dbReference type="SMART" id="SM00822"/>
    </source>
</evidence>
<protein>
    <recommendedName>
        <fullName evidence="2 7">3-oxoacyl-[acyl-carrier-protein] reductase</fullName>
        <ecNumber evidence="2 7">1.1.1.100</ecNumber>
    </recommendedName>
</protein>
<evidence type="ECO:0000313" key="9">
    <source>
        <dbReference type="EMBL" id="QCB95078.1"/>
    </source>
</evidence>
<proteinExistence type="inferred from homology"/>
<dbReference type="UniPathway" id="UPA00094"/>
<dbReference type="NCBIfam" id="NF009466">
    <property type="entry name" value="PRK12826.1-2"/>
    <property type="match status" value="1"/>
</dbReference>
<dbReference type="KEGG" id="celz:E5225_00680"/>
<evidence type="ECO:0000256" key="5">
    <source>
        <dbReference type="PIRSR" id="PIRSR611284-1"/>
    </source>
</evidence>
<keyword evidence="7" id="KW-0276">Fatty acid metabolism</keyword>
<dbReference type="SMART" id="SM00822">
    <property type="entry name" value="PKS_KR"/>
    <property type="match status" value="1"/>
</dbReference>
<dbReference type="OrthoDB" id="517007at2"/>
<dbReference type="SUPFAM" id="SSF51735">
    <property type="entry name" value="NAD(P)-binding Rossmann-fold domains"/>
    <property type="match status" value="1"/>
</dbReference>
<sequence>MDAPTAPVALVTGGSRGIGRAVVTRLAAQGYAVAFCYASRDEAAEQTVRLAKDAGAPQVLAERVDVTDRTAYGAHVSRVEDELGPVDVLVTCAGITRDNPLLLMRDEEWSQVLDVNLTGTWVACRSVVFSMMKRRRGALVLLSSVAGVHGNATQSNYAATKAGIIGFGRSLSKELAGRGVRVNVVAPGFIDTDMTAVLADGVREAARGRIPSARFGAADEVARAVSFLASDDASYVTGQVLGVDGGLVL</sequence>
<comment type="function">
    <text evidence="7">Catalyzes the NADPH-dependent reduction of beta-ketoacyl-ACP substrates to beta-hydroxyacyl-ACP products, the first reductive step in the elongation cycle of fatty acid biosynthesis.</text>
</comment>
<evidence type="ECO:0000256" key="2">
    <source>
        <dbReference type="ARBA" id="ARBA00012948"/>
    </source>
</evidence>
<gene>
    <name evidence="9" type="primary">fabG</name>
    <name evidence="9" type="ORF">E5225_00680</name>
</gene>
<reference evidence="9 10" key="1">
    <citation type="submission" date="2019-04" db="EMBL/GenBank/DDBJ databases">
        <title>Isolation and identification of Cellulomonas shaoxiangyii sp. Nov. isolated from feces of the Tibetan antelopes (Pantholops hodgsonii) in the Qinghai-Tibet plateau of China.</title>
        <authorList>
            <person name="Tian Z."/>
        </authorList>
    </citation>
    <scope>NUCLEOTIDE SEQUENCE [LARGE SCALE GENOMIC DNA]</scope>
    <source>
        <strain evidence="9 10">Z28</strain>
    </source>
</reference>
<dbReference type="InterPro" id="IPR020904">
    <property type="entry name" value="Sc_DH/Rdtase_CS"/>
</dbReference>
<dbReference type="InterPro" id="IPR002347">
    <property type="entry name" value="SDR_fam"/>
</dbReference>
<dbReference type="EMBL" id="CP039291">
    <property type="protein sequence ID" value="QCB95078.1"/>
    <property type="molecule type" value="Genomic_DNA"/>
</dbReference>
<dbReference type="AlphaFoldDB" id="A0A4P7SMQ7"/>
<evidence type="ECO:0000256" key="1">
    <source>
        <dbReference type="ARBA" id="ARBA00006484"/>
    </source>
</evidence>
<feature type="binding site" evidence="6">
    <location>
        <position position="190"/>
    </location>
    <ligand>
        <name>NADP(+)</name>
        <dbReference type="ChEBI" id="CHEBI:58349"/>
    </ligand>
</feature>
<dbReference type="PRINTS" id="PR00080">
    <property type="entry name" value="SDRFAMILY"/>
</dbReference>
<comment type="pathway">
    <text evidence="7">Lipid metabolism; fatty acid biosynthesis.</text>
</comment>
<dbReference type="FunFam" id="3.40.50.720:FF:000173">
    <property type="entry name" value="3-oxoacyl-[acyl-carrier protein] reductase"/>
    <property type="match status" value="1"/>
</dbReference>
<name>A0A4P7SMQ7_9CELL</name>
<feature type="binding site" evidence="6">
    <location>
        <begin position="13"/>
        <end position="16"/>
    </location>
    <ligand>
        <name>NADP(+)</name>
        <dbReference type="ChEBI" id="CHEBI:58349"/>
    </ligand>
</feature>
<feature type="domain" description="Ketoreductase" evidence="8">
    <location>
        <begin position="7"/>
        <end position="193"/>
    </location>
</feature>
<dbReference type="Proteomes" id="UP000296469">
    <property type="component" value="Chromosome"/>
</dbReference>
<dbReference type="InterPro" id="IPR057326">
    <property type="entry name" value="KR_dom"/>
</dbReference>
<dbReference type="PRINTS" id="PR00081">
    <property type="entry name" value="GDHRDH"/>
</dbReference>
<evidence type="ECO:0000256" key="3">
    <source>
        <dbReference type="ARBA" id="ARBA00023002"/>
    </source>
</evidence>
<feature type="binding site" evidence="6">
    <location>
        <begin position="157"/>
        <end position="161"/>
    </location>
    <ligand>
        <name>NADP(+)</name>
        <dbReference type="ChEBI" id="CHEBI:58349"/>
    </ligand>
</feature>
<evidence type="ECO:0000256" key="4">
    <source>
        <dbReference type="ARBA" id="ARBA00048508"/>
    </source>
</evidence>
<dbReference type="InterPro" id="IPR036291">
    <property type="entry name" value="NAD(P)-bd_dom_sf"/>
</dbReference>
<accession>A0A4P7SMQ7</accession>
<dbReference type="NCBIfam" id="TIGR01830">
    <property type="entry name" value="3oxo_ACP_reduc"/>
    <property type="match status" value="1"/>
</dbReference>
<keyword evidence="3 7" id="KW-0560">Oxidoreductase</keyword>
<keyword evidence="7" id="KW-0275">Fatty acid biosynthesis</keyword>
<dbReference type="GO" id="GO:0004316">
    <property type="term" value="F:3-oxoacyl-[acyl-carrier-protein] reductase (NADPH) activity"/>
    <property type="evidence" value="ECO:0007669"/>
    <property type="project" value="UniProtKB-UniRule"/>
</dbReference>
<keyword evidence="6 7" id="KW-0521">NADP</keyword>
<dbReference type="InterPro" id="IPR011284">
    <property type="entry name" value="3oxo_ACP_reduc"/>
</dbReference>
<dbReference type="GO" id="GO:0030497">
    <property type="term" value="P:fatty acid elongation"/>
    <property type="evidence" value="ECO:0007669"/>
    <property type="project" value="TreeGrafter"/>
</dbReference>
<dbReference type="PANTHER" id="PTHR42760:SF40">
    <property type="entry name" value="3-OXOACYL-[ACYL-CARRIER-PROTEIN] REDUCTASE, CHLOROPLASTIC"/>
    <property type="match status" value="1"/>
</dbReference>
<dbReference type="Gene3D" id="3.40.50.720">
    <property type="entry name" value="NAD(P)-binding Rossmann-like Domain"/>
    <property type="match status" value="1"/>
</dbReference>
<dbReference type="GO" id="GO:0051287">
    <property type="term" value="F:NAD binding"/>
    <property type="evidence" value="ECO:0007669"/>
    <property type="project" value="UniProtKB-UniRule"/>
</dbReference>
<dbReference type="EC" id="1.1.1.100" evidence="2 7"/>
<comment type="similarity">
    <text evidence="1 7">Belongs to the short-chain dehydrogenases/reductases (SDR) family.</text>
</comment>
<comment type="subunit">
    <text evidence="7">Homotetramer.</text>
</comment>
<comment type="catalytic activity">
    <reaction evidence="4 7">
        <text>a (3R)-hydroxyacyl-[ACP] + NADP(+) = a 3-oxoacyl-[ACP] + NADPH + H(+)</text>
        <dbReference type="Rhea" id="RHEA:17397"/>
        <dbReference type="Rhea" id="RHEA-COMP:9916"/>
        <dbReference type="Rhea" id="RHEA-COMP:9945"/>
        <dbReference type="ChEBI" id="CHEBI:15378"/>
        <dbReference type="ChEBI" id="CHEBI:57783"/>
        <dbReference type="ChEBI" id="CHEBI:58349"/>
        <dbReference type="ChEBI" id="CHEBI:78776"/>
        <dbReference type="ChEBI" id="CHEBI:78827"/>
        <dbReference type="EC" id="1.1.1.100"/>
    </reaction>
</comment>
<evidence type="ECO:0000313" key="10">
    <source>
        <dbReference type="Proteomes" id="UP000296469"/>
    </source>
</evidence>
<dbReference type="PROSITE" id="PS00061">
    <property type="entry name" value="ADH_SHORT"/>
    <property type="match status" value="1"/>
</dbReference>
<keyword evidence="10" id="KW-1185">Reference proteome</keyword>